<sequence>MVETVVWLMITGQTWNYCVKLRVFFCSPKLID</sequence>
<name>A0A0E9RP78_ANGAN</name>
<proteinExistence type="predicted"/>
<organism evidence="1">
    <name type="scientific">Anguilla anguilla</name>
    <name type="common">European freshwater eel</name>
    <name type="synonym">Muraena anguilla</name>
    <dbReference type="NCBI Taxonomy" id="7936"/>
    <lineage>
        <taxon>Eukaryota</taxon>
        <taxon>Metazoa</taxon>
        <taxon>Chordata</taxon>
        <taxon>Craniata</taxon>
        <taxon>Vertebrata</taxon>
        <taxon>Euteleostomi</taxon>
        <taxon>Actinopterygii</taxon>
        <taxon>Neopterygii</taxon>
        <taxon>Teleostei</taxon>
        <taxon>Anguilliformes</taxon>
        <taxon>Anguillidae</taxon>
        <taxon>Anguilla</taxon>
    </lineage>
</organism>
<reference evidence="1" key="1">
    <citation type="submission" date="2014-11" db="EMBL/GenBank/DDBJ databases">
        <authorList>
            <person name="Amaro Gonzalez C."/>
        </authorList>
    </citation>
    <scope>NUCLEOTIDE SEQUENCE</scope>
</reference>
<reference evidence="1" key="2">
    <citation type="journal article" date="2015" name="Fish Shellfish Immunol.">
        <title>Early steps in the European eel (Anguilla anguilla)-Vibrio vulnificus interaction in the gills: Role of the RtxA13 toxin.</title>
        <authorList>
            <person name="Callol A."/>
            <person name="Pajuelo D."/>
            <person name="Ebbesson L."/>
            <person name="Teles M."/>
            <person name="MacKenzie S."/>
            <person name="Amaro C."/>
        </authorList>
    </citation>
    <scope>NUCLEOTIDE SEQUENCE</scope>
</reference>
<accession>A0A0E9RP78</accession>
<dbReference type="AlphaFoldDB" id="A0A0E9RP78"/>
<dbReference type="EMBL" id="GBXM01078404">
    <property type="protein sequence ID" value="JAH30173.1"/>
    <property type="molecule type" value="Transcribed_RNA"/>
</dbReference>
<protein>
    <submittedName>
        <fullName evidence="1">Uncharacterized protein</fullName>
    </submittedName>
</protein>
<evidence type="ECO:0000313" key="1">
    <source>
        <dbReference type="EMBL" id="JAH30173.1"/>
    </source>
</evidence>